<proteinExistence type="predicted"/>
<gene>
    <name evidence="1" type="ORF">A2442_01470</name>
</gene>
<dbReference type="EMBL" id="MFAE01000014">
    <property type="protein sequence ID" value="OGD66775.1"/>
    <property type="molecule type" value="Genomic_DNA"/>
</dbReference>
<accession>A0A1F5EHD2</accession>
<name>A0A1F5EHD2_9BACT</name>
<dbReference type="AlphaFoldDB" id="A0A1F5EHD2"/>
<protein>
    <submittedName>
        <fullName evidence="1">Uncharacterized protein</fullName>
    </submittedName>
</protein>
<comment type="caution">
    <text evidence="1">The sequence shown here is derived from an EMBL/GenBank/DDBJ whole genome shotgun (WGS) entry which is preliminary data.</text>
</comment>
<reference evidence="1 2" key="1">
    <citation type="journal article" date="2016" name="Nat. Commun.">
        <title>Thousands of microbial genomes shed light on interconnected biogeochemical processes in an aquifer system.</title>
        <authorList>
            <person name="Anantharaman K."/>
            <person name="Brown C.T."/>
            <person name="Hug L.A."/>
            <person name="Sharon I."/>
            <person name="Castelle C.J."/>
            <person name="Probst A.J."/>
            <person name="Thomas B.C."/>
            <person name="Singh A."/>
            <person name="Wilkins M.J."/>
            <person name="Karaoz U."/>
            <person name="Brodie E.L."/>
            <person name="Williams K.H."/>
            <person name="Hubbard S.S."/>
            <person name="Banfield J.F."/>
        </authorList>
    </citation>
    <scope>NUCLEOTIDE SEQUENCE [LARGE SCALE GENOMIC DNA]</scope>
</reference>
<dbReference type="Proteomes" id="UP000179003">
    <property type="component" value="Unassembled WGS sequence"/>
</dbReference>
<sequence>MEKKEVVKVKELLGNNGERGTPFLLGFLEKIEVPPTGSANCATYVGATPTPSGDAYDYDQD</sequence>
<organism evidence="1 2">
    <name type="scientific">Candidatus Campbellbacteria bacterium RIFOXYC2_FULL_35_25</name>
    <dbReference type="NCBI Taxonomy" id="1797582"/>
    <lineage>
        <taxon>Bacteria</taxon>
        <taxon>Candidatus Campbelliibacteriota</taxon>
    </lineage>
</organism>
<evidence type="ECO:0000313" key="2">
    <source>
        <dbReference type="Proteomes" id="UP000179003"/>
    </source>
</evidence>
<evidence type="ECO:0000313" key="1">
    <source>
        <dbReference type="EMBL" id="OGD66775.1"/>
    </source>
</evidence>